<evidence type="ECO:0000313" key="1">
    <source>
        <dbReference type="EMBL" id="KKL57941.1"/>
    </source>
</evidence>
<gene>
    <name evidence="1" type="ORF">LCGC14_2230390</name>
</gene>
<name>A0A0F9DW39_9ZZZZ</name>
<organism evidence="1">
    <name type="scientific">marine sediment metagenome</name>
    <dbReference type="NCBI Taxonomy" id="412755"/>
    <lineage>
        <taxon>unclassified sequences</taxon>
        <taxon>metagenomes</taxon>
        <taxon>ecological metagenomes</taxon>
    </lineage>
</organism>
<dbReference type="EMBL" id="LAZR01029989">
    <property type="protein sequence ID" value="KKL57941.1"/>
    <property type="molecule type" value="Genomic_DNA"/>
</dbReference>
<proteinExistence type="predicted"/>
<comment type="caution">
    <text evidence="1">The sequence shown here is derived from an EMBL/GenBank/DDBJ whole genome shotgun (WGS) entry which is preliminary data.</text>
</comment>
<dbReference type="AlphaFoldDB" id="A0A0F9DW39"/>
<accession>A0A0F9DW39</accession>
<reference evidence="1" key="1">
    <citation type="journal article" date="2015" name="Nature">
        <title>Complex archaea that bridge the gap between prokaryotes and eukaryotes.</title>
        <authorList>
            <person name="Spang A."/>
            <person name="Saw J.H."/>
            <person name="Jorgensen S.L."/>
            <person name="Zaremba-Niedzwiedzka K."/>
            <person name="Martijn J."/>
            <person name="Lind A.E."/>
            <person name="van Eijk R."/>
            <person name="Schleper C."/>
            <person name="Guy L."/>
            <person name="Ettema T.J."/>
        </authorList>
    </citation>
    <scope>NUCLEOTIDE SEQUENCE</scope>
</reference>
<sequence length="188" mass="20394">MATRYQVRLKNLAGVQVGLITDWRSLTYTKRVNSVDDYTLVIDGELSLVDDFVLDGQIEILRTDIAAVPVIPSTVDLEAFHRTAVRETNVDGLSTFTSKGLGYDDLLRRRAILFRAASSQADKSGVGETVMKAYVNENAGPGATSPPRLFAGVNTGLTIQTDGAAGTSWEGEKSFRPLLSVLREITEA</sequence>
<protein>
    <submittedName>
        <fullName evidence="1">Uncharacterized protein</fullName>
    </submittedName>
</protein>
<feature type="non-terminal residue" evidence="1">
    <location>
        <position position="188"/>
    </location>
</feature>